<gene>
    <name evidence="3" type="ORF">B5807_10055</name>
</gene>
<dbReference type="InParanoid" id="A0A1Y2LTI8"/>
<evidence type="ECO:0000313" key="3">
    <source>
        <dbReference type="EMBL" id="OSS47196.1"/>
    </source>
</evidence>
<keyword evidence="2" id="KW-0472">Membrane</keyword>
<dbReference type="EMBL" id="KZ107849">
    <property type="protein sequence ID" value="OSS47196.1"/>
    <property type="molecule type" value="Genomic_DNA"/>
</dbReference>
<feature type="compositionally biased region" description="Basic and acidic residues" evidence="1">
    <location>
        <begin position="188"/>
        <end position="199"/>
    </location>
</feature>
<evidence type="ECO:0008006" key="5">
    <source>
        <dbReference type="Google" id="ProtNLM"/>
    </source>
</evidence>
<reference evidence="3 4" key="1">
    <citation type="journal article" date="2017" name="Genome Announc.">
        <title>Genome sequence of the saprophytic ascomycete Epicoccum nigrum ICMP 19927 strain isolated from New Zealand.</title>
        <authorList>
            <person name="Fokin M."/>
            <person name="Fleetwood D."/>
            <person name="Weir B.S."/>
            <person name="Villas-Boas S.G."/>
        </authorList>
    </citation>
    <scope>NUCLEOTIDE SEQUENCE [LARGE SCALE GENOMIC DNA]</scope>
    <source>
        <strain evidence="3 4">ICMP 19927</strain>
    </source>
</reference>
<evidence type="ECO:0000256" key="2">
    <source>
        <dbReference type="SAM" id="Phobius"/>
    </source>
</evidence>
<name>A0A1Y2LTI8_EPING</name>
<proteinExistence type="predicted"/>
<keyword evidence="4" id="KW-1185">Reference proteome</keyword>
<dbReference type="Proteomes" id="UP000193240">
    <property type="component" value="Unassembled WGS sequence"/>
</dbReference>
<evidence type="ECO:0000256" key="1">
    <source>
        <dbReference type="SAM" id="MobiDB-lite"/>
    </source>
</evidence>
<dbReference type="AlphaFoldDB" id="A0A1Y2LTI8"/>
<feature type="transmembrane region" description="Helical" evidence="2">
    <location>
        <begin position="39"/>
        <end position="60"/>
    </location>
</feature>
<dbReference type="STRING" id="105696.A0A1Y2LTI8"/>
<feature type="transmembrane region" description="Helical" evidence="2">
    <location>
        <begin position="113"/>
        <end position="132"/>
    </location>
</feature>
<feature type="region of interest" description="Disordered" evidence="1">
    <location>
        <begin position="186"/>
        <end position="205"/>
    </location>
</feature>
<organism evidence="3 4">
    <name type="scientific">Epicoccum nigrum</name>
    <name type="common">Soil fungus</name>
    <name type="synonym">Epicoccum purpurascens</name>
    <dbReference type="NCBI Taxonomy" id="105696"/>
    <lineage>
        <taxon>Eukaryota</taxon>
        <taxon>Fungi</taxon>
        <taxon>Dikarya</taxon>
        <taxon>Ascomycota</taxon>
        <taxon>Pezizomycotina</taxon>
        <taxon>Dothideomycetes</taxon>
        <taxon>Pleosporomycetidae</taxon>
        <taxon>Pleosporales</taxon>
        <taxon>Pleosporineae</taxon>
        <taxon>Didymellaceae</taxon>
        <taxon>Epicoccum</taxon>
    </lineage>
</organism>
<keyword evidence="2" id="KW-1133">Transmembrane helix</keyword>
<accession>A0A1Y2LTI8</accession>
<sequence>MVNLTVFQKSTPHALRAISLAVFPPAFVILLIAGLQLAFVLPAIGLVPLFFSSAYSALLLANERKCGCQAGGLTGTPFHFILDFVIGTGLFVCLVLTWVLMEGGWRGSGVMMGTYGTNFLICNFLIHLYFVLGHLREAMHGGQTYPMSCPQCRSGSISFSIGSFQFGKSYSFGAGTKNGYAPLLDEAGEPRASADDRPSAGESMV</sequence>
<protein>
    <recommendedName>
        <fullName evidence="5">MARVEL domain-containing protein</fullName>
    </recommendedName>
</protein>
<feature type="transmembrane region" description="Helical" evidence="2">
    <location>
        <begin position="80"/>
        <end position="101"/>
    </location>
</feature>
<evidence type="ECO:0000313" key="4">
    <source>
        <dbReference type="Proteomes" id="UP000193240"/>
    </source>
</evidence>
<keyword evidence="2" id="KW-0812">Transmembrane</keyword>
<feature type="transmembrane region" description="Helical" evidence="2">
    <location>
        <begin position="14"/>
        <end position="33"/>
    </location>
</feature>
<dbReference type="OMA" id="NFLICNF"/>